<feature type="non-terminal residue" evidence="1">
    <location>
        <position position="1"/>
    </location>
</feature>
<proteinExistence type="predicted"/>
<accession>A0A382LVC9</accession>
<gene>
    <name evidence="1" type="ORF">METZ01_LOCUS291725</name>
</gene>
<sequence>FYMVFSVLMLANGAYGSNQGAYIC</sequence>
<name>A0A382LVC9_9ZZZZ</name>
<dbReference type="EMBL" id="UINC01088546">
    <property type="protein sequence ID" value="SVC38871.1"/>
    <property type="molecule type" value="Genomic_DNA"/>
</dbReference>
<protein>
    <submittedName>
        <fullName evidence="1">Uncharacterized protein</fullName>
    </submittedName>
</protein>
<dbReference type="AlphaFoldDB" id="A0A382LVC9"/>
<evidence type="ECO:0000313" key="1">
    <source>
        <dbReference type="EMBL" id="SVC38871.1"/>
    </source>
</evidence>
<organism evidence="1">
    <name type="scientific">marine metagenome</name>
    <dbReference type="NCBI Taxonomy" id="408172"/>
    <lineage>
        <taxon>unclassified sequences</taxon>
        <taxon>metagenomes</taxon>
        <taxon>ecological metagenomes</taxon>
    </lineage>
</organism>
<reference evidence="1" key="1">
    <citation type="submission" date="2018-05" db="EMBL/GenBank/DDBJ databases">
        <authorList>
            <person name="Lanie J.A."/>
            <person name="Ng W.-L."/>
            <person name="Kazmierczak K.M."/>
            <person name="Andrzejewski T.M."/>
            <person name="Davidsen T.M."/>
            <person name="Wayne K.J."/>
            <person name="Tettelin H."/>
            <person name="Glass J.I."/>
            <person name="Rusch D."/>
            <person name="Podicherti R."/>
            <person name="Tsui H.-C.T."/>
            <person name="Winkler M.E."/>
        </authorList>
    </citation>
    <scope>NUCLEOTIDE SEQUENCE</scope>
</reference>